<dbReference type="InterPro" id="IPR021190">
    <property type="entry name" value="Pept_M10A"/>
</dbReference>
<feature type="binding site" evidence="13">
    <location>
        <position position="137"/>
    </location>
    <ligand>
        <name>Ca(2+)</name>
        <dbReference type="ChEBI" id="CHEBI:29108"/>
        <label>4</label>
    </ligand>
</feature>
<proteinExistence type="inferred from homology"/>
<dbReference type="Pfam" id="PF00413">
    <property type="entry name" value="Peptidase_M10"/>
    <property type="match status" value="1"/>
</dbReference>
<comment type="caution">
    <text evidence="17">The sequence shown here is derived from an EMBL/GenBank/DDBJ whole genome shotgun (WGS) entry which is preliminary data.</text>
</comment>
<feature type="binding site" evidence="13">
    <location>
        <position position="90"/>
    </location>
    <ligand>
        <name>Ca(2+)</name>
        <dbReference type="ChEBI" id="CHEBI:29108"/>
        <label>5</label>
    </ligand>
</feature>
<dbReference type="OrthoDB" id="8933429at2759"/>
<evidence type="ECO:0000256" key="14">
    <source>
        <dbReference type="PIRSR" id="PIRSR621190-4"/>
    </source>
</evidence>
<dbReference type="KEGG" id="tng:GSTEN00005278G001"/>
<organism evidence="17">
    <name type="scientific">Tetraodon nigroviridis</name>
    <name type="common">Spotted green pufferfish</name>
    <name type="synonym">Chelonodon nigroviridis</name>
    <dbReference type="NCBI Taxonomy" id="99883"/>
    <lineage>
        <taxon>Eukaryota</taxon>
        <taxon>Metazoa</taxon>
        <taxon>Chordata</taxon>
        <taxon>Craniata</taxon>
        <taxon>Vertebrata</taxon>
        <taxon>Euteleostomi</taxon>
        <taxon>Actinopterygii</taxon>
        <taxon>Neopterygii</taxon>
        <taxon>Teleostei</taxon>
        <taxon>Neoteleostei</taxon>
        <taxon>Acanthomorphata</taxon>
        <taxon>Eupercaria</taxon>
        <taxon>Tetraodontiformes</taxon>
        <taxon>Tetradontoidea</taxon>
        <taxon>Tetraodontidae</taxon>
        <taxon>Tetraodon</taxon>
    </lineage>
</organism>
<evidence type="ECO:0000256" key="4">
    <source>
        <dbReference type="ARBA" id="ARBA00022723"/>
    </source>
</evidence>
<dbReference type="MEROPS" id="M10.019"/>
<keyword evidence="10" id="KW-0482">Metalloprotease</keyword>
<evidence type="ECO:0000256" key="9">
    <source>
        <dbReference type="ARBA" id="ARBA00022837"/>
    </source>
</evidence>
<reference evidence="17" key="2">
    <citation type="submission" date="2004-02" db="EMBL/GenBank/DDBJ databases">
        <authorList>
            <consortium name="Genoscope"/>
            <consortium name="Whitehead Institute Centre for Genome Research"/>
        </authorList>
    </citation>
    <scope>NUCLEOTIDE SEQUENCE</scope>
</reference>
<comment type="cofactor">
    <cofactor evidence="1">
        <name>Zn(2+)</name>
        <dbReference type="ChEBI" id="CHEBI:29105"/>
    </cofactor>
</comment>
<feature type="non-terminal residue" evidence="17">
    <location>
        <position position="177"/>
    </location>
</feature>
<keyword evidence="5" id="KW-0732">Signal</keyword>
<dbReference type="GO" id="GO:0004222">
    <property type="term" value="F:metalloendopeptidase activity"/>
    <property type="evidence" value="ECO:0007669"/>
    <property type="project" value="InterPro"/>
</dbReference>
<evidence type="ECO:0000256" key="13">
    <source>
        <dbReference type="PIRSR" id="PIRSR621190-2"/>
    </source>
</evidence>
<dbReference type="GO" id="GO:0006508">
    <property type="term" value="P:proteolysis"/>
    <property type="evidence" value="ECO:0007669"/>
    <property type="project" value="UniProtKB-KW"/>
</dbReference>
<dbReference type="GO" id="GO:0030574">
    <property type="term" value="P:collagen catabolic process"/>
    <property type="evidence" value="ECO:0007669"/>
    <property type="project" value="TreeGrafter"/>
</dbReference>
<evidence type="ECO:0000256" key="7">
    <source>
        <dbReference type="ARBA" id="ARBA00022801"/>
    </source>
</evidence>
<comment type="cofactor">
    <cofactor evidence="13">
        <name>Ca(2+)</name>
        <dbReference type="ChEBI" id="CHEBI:29108"/>
    </cofactor>
    <text evidence="13">Can bind about 5 Ca(2+) ions per subunit.</text>
</comment>
<dbReference type="PANTHER" id="PTHR10201">
    <property type="entry name" value="MATRIX METALLOPROTEINASE"/>
    <property type="match status" value="1"/>
</dbReference>
<comment type="similarity">
    <text evidence="2">Belongs to the peptidase M10A family.</text>
</comment>
<feature type="repeat" description="Hemopexin" evidence="15">
    <location>
        <begin position="84"/>
        <end position="132"/>
    </location>
</feature>
<keyword evidence="6" id="KW-0677">Repeat</keyword>
<dbReference type="Gene3D" id="2.110.10.10">
    <property type="entry name" value="Hemopexin-like domain"/>
    <property type="match status" value="2"/>
</dbReference>
<evidence type="ECO:0000313" key="17">
    <source>
        <dbReference type="EMBL" id="CAF90840.1"/>
    </source>
</evidence>
<feature type="domain" description="Peptidase M10 metallopeptidase" evidence="16">
    <location>
        <begin position="1"/>
        <end position="54"/>
    </location>
</feature>
<evidence type="ECO:0000256" key="12">
    <source>
        <dbReference type="ARBA" id="ARBA00023157"/>
    </source>
</evidence>
<evidence type="ECO:0000256" key="1">
    <source>
        <dbReference type="ARBA" id="ARBA00001947"/>
    </source>
</evidence>
<keyword evidence="11" id="KW-0865">Zymogen</keyword>
<sequence length="177" mass="20272">VNLLLVAAHEFGHALGLDHSRDRRALMFPTYKYVNTNGYKLPDDDRRGVQSLYGSQYWGLRATTKTVLSGYPQPLTSLGLPSSINKVDAAVYVQSTGKTLFFAGRSYWSYDVRRKQMDPGYPRIISRDFPGIGSRVDAAFENYGYLYFSSGPRQSEYDPTYKYVRRVLLNYGWLNCY</sequence>
<feature type="modified residue" description="Phosphotyrosine; by PKDCC" evidence="14">
    <location>
        <position position="71"/>
    </location>
</feature>
<evidence type="ECO:0000259" key="16">
    <source>
        <dbReference type="Pfam" id="PF00413"/>
    </source>
</evidence>
<evidence type="ECO:0000256" key="8">
    <source>
        <dbReference type="ARBA" id="ARBA00022833"/>
    </source>
</evidence>
<keyword evidence="9 13" id="KW-0106">Calcium</keyword>
<dbReference type="InterPro" id="IPR000585">
    <property type="entry name" value="Hemopexin-like_dom"/>
</dbReference>
<dbReference type="GO" id="GO:0008270">
    <property type="term" value="F:zinc ion binding"/>
    <property type="evidence" value="ECO:0007669"/>
    <property type="project" value="InterPro"/>
</dbReference>
<evidence type="ECO:0000256" key="10">
    <source>
        <dbReference type="ARBA" id="ARBA00023049"/>
    </source>
</evidence>
<dbReference type="EMBL" id="CAAE01007823">
    <property type="protein sequence ID" value="CAF90840.1"/>
    <property type="molecule type" value="Genomic_DNA"/>
</dbReference>
<dbReference type="SUPFAM" id="SSF50923">
    <property type="entry name" value="Hemopexin-like domain"/>
    <property type="match status" value="1"/>
</dbReference>
<dbReference type="PROSITE" id="PS51642">
    <property type="entry name" value="HEMOPEXIN_2"/>
    <property type="match status" value="2"/>
</dbReference>
<dbReference type="GO" id="GO:0030198">
    <property type="term" value="P:extracellular matrix organization"/>
    <property type="evidence" value="ECO:0007669"/>
    <property type="project" value="TreeGrafter"/>
</dbReference>
<dbReference type="InterPro" id="IPR018487">
    <property type="entry name" value="Hemopexin-like_repeat"/>
</dbReference>
<dbReference type="Gene3D" id="3.40.390.10">
    <property type="entry name" value="Collagenase (Catalytic Domain)"/>
    <property type="match status" value="1"/>
</dbReference>
<reference evidence="17" key="1">
    <citation type="journal article" date="2004" name="Nature">
        <title>Genome duplication in the teleost fish Tetraodon nigroviridis reveals the early vertebrate proto-karyotype.</title>
        <authorList>
            <person name="Jaillon O."/>
            <person name="Aury J.-M."/>
            <person name="Brunet F."/>
            <person name="Petit J.-L."/>
            <person name="Stange-Thomann N."/>
            <person name="Mauceli E."/>
            <person name="Bouneau L."/>
            <person name="Fischer C."/>
            <person name="Ozouf-Costaz C."/>
            <person name="Bernot A."/>
            <person name="Nicaud S."/>
            <person name="Jaffe D."/>
            <person name="Fisher S."/>
            <person name="Lutfalla G."/>
            <person name="Dossat C."/>
            <person name="Segurens B."/>
            <person name="Dasilva C."/>
            <person name="Salanoubat M."/>
            <person name="Levy M."/>
            <person name="Boudet N."/>
            <person name="Castellano S."/>
            <person name="Anthouard V."/>
            <person name="Jubin C."/>
            <person name="Castelli V."/>
            <person name="Katinka M."/>
            <person name="Vacherie B."/>
            <person name="Biemont C."/>
            <person name="Skalli Z."/>
            <person name="Cattolico L."/>
            <person name="Poulain J."/>
            <person name="De Berardinis V."/>
            <person name="Cruaud C."/>
            <person name="Duprat S."/>
            <person name="Brottier P."/>
            <person name="Coutanceau J.-P."/>
            <person name="Gouzy J."/>
            <person name="Parra G."/>
            <person name="Lardier G."/>
            <person name="Chapple C."/>
            <person name="McKernan K.J."/>
            <person name="McEwan P."/>
            <person name="Bosak S."/>
            <person name="Kellis M."/>
            <person name="Volff J.-N."/>
            <person name="Guigo R."/>
            <person name="Zody M.C."/>
            <person name="Mesirov J."/>
            <person name="Lindblad-Toh K."/>
            <person name="Birren B."/>
            <person name="Nusbaum C."/>
            <person name="Kahn D."/>
            <person name="Robinson-Rechavi M."/>
            <person name="Laudet V."/>
            <person name="Schachter V."/>
            <person name="Quetier F."/>
            <person name="Saurin W."/>
            <person name="Scarpelli C."/>
            <person name="Wincker P."/>
            <person name="Lander E.S."/>
            <person name="Weissenbach J."/>
            <person name="Roest Crollius H."/>
        </authorList>
    </citation>
    <scope>NUCLEOTIDE SEQUENCE [LARGE SCALE GENOMIC DNA]</scope>
</reference>
<evidence type="ECO:0000256" key="11">
    <source>
        <dbReference type="ARBA" id="ARBA00023145"/>
    </source>
</evidence>
<name>Q4T8E2_TETNG</name>
<gene>
    <name evidence="17" type="ORF">GSTENG00005278001</name>
</gene>
<evidence type="ECO:0000256" key="15">
    <source>
        <dbReference type="PROSITE-ProRule" id="PRU01011"/>
    </source>
</evidence>
<keyword evidence="12" id="KW-1015">Disulfide bond</keyword>
<dbReference type="GO" id="GO:0031012">
    <property type="term" value="C:extracellular matrix"/>
    <property type="evidence" value="ECO:0007669"/>
    <property type="project" value="InterPro"/>
</dbReference>
<evidence type="ECO:0000256" key="3">
    <source>
        <dbReference type="ARBA" id="ARBA00022670"/>
    </source>
</evidence>
<dbReference type="PRINTS" id="PR00138">
    <property type="entry name" value="MATRIXIN"/>
</dbReference>
<keyword evidence="7" id="KW-0378">Hydrolase</keyword>
<evidence type="ECO:0000256" key="6">
    <source>
        <dbReference type="ARBA" id="ARBA00022737"/>
    </source>
</evidence>
<dbReference type="Pfam" id="PF00045">
    <property type="entry name" value="Hemopexin"/>
    <property type="match status" value="1"/>
</dbReference>
<keyword evidence="3" id="KW-0645">Protease</keyword>
<keyword evidence="8" id="KW-0862">Zinc</keyword>
<dbReference type="SMART" id="SM00120">
    <property type="entry name" value="HX"/>
    <property type="match status" value="3"/>
</dbReference>
<dbReference type="FunFam" id="2.110.10.10:FF:000002">
    <property type="entry name" value="Matrix metallopeptidase 3"/>
    <property type="match status" value="1"/>
</dbReference>
<evidence type="ECO:0000256" key="5">
    <source>
        <dbReference type="ARBA" id="ARBA00022729"/>
    </source>
</evidence>
<evidence type="ECO:0000256" key="2">
    <source>
        <dbReference type="ARBA" id="ARBA00010370"/>
    </source>
</evidence>
<protein>
    <submittedName>
        <fullName evidence="17">(spotted green pufferfish) hypothetical protein</fullName>
    </submittedName>
</protein>
<accession>Q4T8E2</accession>
<keyword evidence="4 13" id="KW-0479">Metal-binding</keyword>
<dbReference type="InterPro" id="IPR036375">
    <property type="entry name" value="Hemopexin-like_dom_sf"/>
</dbReference>
<dbReference type="InterPro" id="IPR001818">
    <property type="entry name" value="Pept_M10_metallopeptidase"/>
</dbReference>
<dbReference type="PANTHER" id="PTHR10201:SF316">
    <property type="entry name" value="STROMELYSIN-2 PRECURSOR"/>
    <property type="match status" value="1"/>
</dbReference>
<dbReference type="CDD" id="cd00094">
    <property type="entry name" value="HX"/>
    <property type="match status" value="1"/>
</dbReference>
<dbReference type="SUPFAM" id="SSF55486">
    <property type="entry name" value="Metalloproteases ('zincins'), catalytic domain"/>
    <property type="match status" value="1"/>
</dbReference>
<dbReference type="InterPro" id="IPR024079">
    <property type="entry name" value="MetalloPept_cat_dom_sf"/>
</dbReference>
<feature type="repeat" description="Hemopexin" evidence="15">
    <location>
        <begin position="133"/>
        <end position="176"/>
    </location>
</feature>
<dbReference type="AlphaFoldDB" id="Q4T8E2"/>